<protein>
    <recommendedName>
        <fullName evidence="18">Circadian input-output histidine kinase CikA</fullName>
        <ecNumber evidence="4">2.7.13.3</ecNumber>
    </recommendedName>
    <alternativeName>
        <fullName evidence="5">Stage 0 sporulation protein A homolog</fullName>
    </alternativeName>
</protein>
<evidence type="ECO:0000259" key="23">
    <source>
        <dbReference type="PROSITE" id="PS50109"/>
    </source>
</evidence>
<feature type="modified residue" description="4-aspartylphosphate" evidence="20">
    <location>
        <position position="615"/>
    </location>
</feature>
<keyword evidence="7 20" id="KW-0597">Phosphoprotein</keyword>
<feature type="coiled-coil region" evidence="21">
    <location>
        <begin position="287"/>
        <end position="317"/>
    </location>
</feature>
<evidence type="ECO:0000256" key="12">
    <source>
        <dbReference type="ARBA" id="ARBA00022840"/>
    </source>
</evidence>
<feature type="transmembrane region" description="Helical" evidence="22">
    <location>
        <begin position="12"/>
        <end position="33"/>
    </location>
</feature>
<dbReference type="Pfam" id="PF00072">
    <property type="entry name" value="Response_reg"/>
    <property type="match status" value="1"/>
</dbReference>
<dbReference type="Gene3D" id="1.20.120.160">
    <property type="entry name" value="HPT domain"/>
    <property type="match status" value="1"/>
</dbReference>
<comment type="catalytic activity">
    <reaction evidence="1">
        <text>ATP + protein L-histidine = ADP + protein N-phospho-L-histidine.</text>
        <dbReference type="EC" id="2.7.13.3"/>
    </reaction>
</comment>
<dbReference type="InterPro" id="IPR001789">
    <property type="entry name" value="Sig_transdc_resp-reg_receiver"/>
</dbReference>
<dbReference type="InterPro" id="IPR036097">
    <property type="entry name" value="HisK_dim/P_sf"/>
</dbReference>
<dbReference type="GO" id="GO:0005524">
    <property type="term" value="F:ATP binding"/>
    <property type="evidence" value="ECO:0007669"/>
    <property type="project" value="UniProtKB-KW"/>
</dbReference>
<keyword evidence="15 22" id="KW-0472">Membrane</keyword>
<comment type="function">
    <text evidence="17">May play the central regulatory role in sporulation. It may be an element of the effector pathway responsible for the activation of sporulation genes in response to nutritional stress. Spo0A may act in concert with spo0H (a sigma factor) to control the expression of some genes that are critical to the sporulation process.</text>
</comment>
<dbReference type="PANTHER" id="PTHR45339:SF1">
    <property type="entry name" value="HYBRID SIGNAL TRANSDUCTION HISTIDINE KINASE J"/>
    <property type="match status" value="1"/>
</dbReference>
<dbReference type="SUPFAM" id="SSF47226">
    <property type="entry name" value="Histidine-containing phosphotransfer domain, HPT domain"/>
    <property type="match status" value="1"/>
</dbReference>
<evidence type="ECO:0000256" key="20">
    <source>
        <dbReference type="PROSITE-ProRule" id="PRU00169"/>
    </source>
</evidence>
<keyword evidence="21" id="KW-0175">Coiled coil</keyword>
<dbReference type="InterPro" id="IPR003594">
    <property type="entry name" value="HATPase_dom"/>
</dbReference>
<dbReference type="Pfam" id="PF02518">
    <property type="entry name" value="HATPase_c"/>
    <property type="match status" value="1"/>
</dbReference>
<dbReference type="EMBL" id="CP020559">
    <property type="protein sequence ID" value="ARE86832.1"/>
    <property type="molecule type" value="Genomic_DNA"/>
</dbReference>
<keyword evidence="8 26" id="KW-0808">Transferase</keyword>
<dbReference type="AlphaFoldDB" id="A0AAC9WFE3"/>
<dbReference type="Pfam" id="PF01627">
    <property type="entry name" value="Hpt"/>
    <property type="match status" value="1"/>
</dbReference>
<dbReference type="CDD" id="cd17546">
    <property type="entry name" value="REC_hyHK_CKI1_RcsC-like"/>
    <property type="match status" value="1"/>
</dbReference>
<feature type="modified residue" description="Phosphohistidine" evidence="19">
    <location>
        <position position="754"/>
    </location>
</feature>
<keyword evidence="16" id="KW-0131">Cell cycle</keyword>
<dbReference type="Gene3D" id="1.10.287.130">
    <property type="match status" value="1"/>
</dbReference>
<keyword evidence="11" id="KW-0418">Kinase</keyword>
<dbReference type="GO" id="GO:0000155">
    <property type="term" value="F:phosphorelay sensor kinase activity"/>
    <property type="evidence" value="ECO:0007669"/>
    <property type="project" value="InterPro"/>
</dbReference>
<comment type="similarity">
    <text evidence="3">In the N-terminal section; belongs to the phytochrome family.</text>
</comment>
<dbReference type="PROSITE" id="PS50110">
    <property type="entry name" value="RESPONSE_REGULATORY"/>
    <property type="match status" value="1"/>
</dbReference>
<keyword evidence="14" id="KW-0902">Two-component regulatory system</keyword>
<keyword evidence="13 22" id="KW-1133">Transmembrane helix</keyword>
<evidence type="ECO:0000256" key="13">
    <source>
        <dbReference type="ARBA" id="ARBA00022989"/>
    </source>
</evidence>
<evidence type="ECO:0000256" key="11">
    <source>
        <dbReference type="ARBA" id="ARBA00022777"/>
    </source>
</evidence>
<keyword evidence="6" id="KW-1003">Cell membrane</keyword>
<dbReference type="SMART" id="SM00388">
    <property type="entry name" value="HisKA"/>
    <property type="match status" value="1"/>
</dbReference>
<evidence type="ECO:0000259" key="25">
    <source>
        <dbReference type="PROSITE" id="PS50894"/>
    </source>
</evidence>
<evidence type="ECO:0000256" key="4">
    <source>
        <dbReference type="ARBA" id="ARBA00012438"/>
    </source>
</evidence>
<dbReference type="Gene3D" id="3.30.565.10">
    <property type="entry name" value="Histidine kinase-like ATPase, C-terminal domain"/>
    <property type="match status" value="1"/>
</dbReference>
<evidence type="ECO:0000256" key="22">
    <source>
        <dbReference type="SAM" id="Phobius"/>
    </source>
</evidence>
<evidence type="ECO:0000259" key="24">
    <source>
        <dbReference type="PROSITE" id="PS50110"/>
    </source>
</evidence>
<dbReference type="InterPro" id="IPR005467">
    <property type="entry name" value="His_kinase_dom"/>
</dbReference>
<dbReference type="InterPro" id="IPR004358">
    <property type="entry name" value="Sig_transdc_His_kin-like_C"/>
</dbReference>
<organism evidence="26 27">
    <name type="scientific">Clostridium formicaceticum</name>
    <dbReference type="NCBI Taxonomy" id="1497"/>
    <lineage>
        <taxon>Bacteria</taxon>
        <taxon>Bacillati</taxon>
        <taxon>Bacillota</taxon>
        <taxon>Clostridia</taxon>
        <taxon>Eubacteriales</taxon>
        <taxon>Clostridiaceae</taxon>
        <taxon>Clostridium</taxon>
    </lineage>
</organism>
<dbReference type="PRINTS" id="PR00344">
    <property type="entry name" value="BCTRLSENSOR"/>
</dbReference>
<keyword evidence="12" id="KW-0067">ATP-binding</keyword>
<evidence type="ECO:0000256" key="5">
    <source>
        <dbReference type="ARBA" id="ARBA00018672"/>
    </source>
</evidence>
<dbReference type="SUPFAM" id="SSF55874">
    <property type="entry name" value="ATPase domain of HSP90 chaperone/DNA topoisomerase II/histidine kinase"/>
    <property type="match status" value="1"/>
</dbReference>
<feature type="domain" description="Histidine kinase" evidence="23">
    <location>
        <begin position="321"/>
        <end position="542"/>
    </location>
</feature>
<dbReference type="InterPro" id="IPR008207">
    <property type="entry name" value="Sig_transdc_His_kin_Hpt_dom"/>
</dbReference>
<dbReference type="PROSITE" id="PS50894">
    <property type="entry name" value="HPT"/>
    <property type="match status" value="1"/>
</dbReference>
<feature type="transmembrane region" description="Helical" evidence="22">
    <location>
        <begin position="217"/>
        <end position="238"/>
    </location>
</feature>
<dbReference type="GO" id="GO:0005886">
    <property type="term" value="C:plasma membrane"/>
    <property type="evidence" value="ECO:0007669"/>
    <property type="project" value="UniProtKB-SubCell"/>
</dbReference>
<dbReference type="Proteomes" id="UP000192478">
    <property type="component" value="Chromosome"/>
</dbReference>
<evidence type="ECO:0000256" key="17">
    <source>
        <dbReference type="ARBA" id="ARBA00024867"/>
    </source>
</evidence>
<evidence type="ECO:0000256" key="18">
    <source>
        <dbReference type="ARBA" id="ARBA00074306"/>
    </source>
</evidence>
<evidence type="ECO:0000256" key="19">
    <source>
        <dbReference type="PROSITE-ProRule" id="PRU00110"/>
    </source>
</evidence>
<sequence>MILKSGIKQSTITKISLTLFFFIVALILGSIYYMDSNIKAEQMAEMRKSQFKQLGLDLANASDYLTDEARKFAVVKDIIHLNQYWEEINVKKTRDHVISQLQELNSPQEEAELLAKAKRNSDALVETERRSMRLVLEALGVSEKDMVFEVATFQLSEEDKNLTSEEKFEKARDIMFDEKYAEDKKLIMEPIDNFQVLMNTRLDAELQIARQFTKRAVILQIILALTSFFALGILLTIFHKQYNLPIKHYTQDLKKFSFENKDFGLMPKGTQELRMFVATFNQLYQSFQEELLKRKQAEETMKVAKEEAEKANRAKSEFLASMSHEIRTPLNAIIGYEYLLESTDLSVKQQEYISKIGISAKNLLALINDILDFSKIEAGRLTMEMISFDLYDLIQDVCQLMSIEVQQKGLKLNKEIEKEVPRYIKGDPTRLKQVLVNLLSNGIKFTEEGYLHIGVKVKKQKRDKVYLLFSIADTGIGISEEQKRYLFESFTQGDASTSRKYGGTGLGLAISRKMVEMMKGKMEVESILGEGSIFYFTAQFQVTDEIIEENKTQEKPRWMDSFMNKKILVVEDHKINRQMIKEVLSHLGFDTDTASGGGQAVEMVRNNRYDLVLMDVRMPEMDGYEATKRIRAFVDADTLPIIALTADAVEEVATAVKEAGMNHYMTKPLNPEKLRNVLRKYAKVNEIKQKEKDSVFPQPKGLISYEEVIQNLGGKKKIYQNILQQFIEEHKKDGEKVKNLLTSEGYEKARFMLHTLKGIAGNIGAMKLKETVEDMEKAIKESNLKQIESTFLLFHRCLKETMMDAEKIIQSISQEEDTNKEKAEYLEEKQKIKKLLYLLQGGEAKAKEFFTLYEEDFIVIWGLVTYQELKKFIVRYEFEKAAAYLIKKIGLEGEKNV</sequence>
<evidence type="ECO:0000256" key="21">
    <source>
        <dbReference type="SAM" id="Coils"/>
    </source>
</evidence>
<proteinExistence type="inferred from homology"/>
<dbReference type="FunFam" id="1.10.287.130:FF:000038">
    <property type="entry name" value="Sensory transduction histidine kinase"/>
    <property type="match status" value="1"/>
</dbReference>
<dbReference type="EC" id="2.7.13.3" evidence="4"/>
<dbReference type="RefSeq" id="WP_081561961.1">
    <property type="nucleotide sequence ID" value="NZ_CP017603.1"/>
</dbReference>
<dbReference type="Pfam" id="PF00512">
    <property type="entry name" value="HisKA"/>
    <property type="match status" value="1"/>
</dbReference>
<dbReference type="SMART" id="SM00448">
    <property type="entry name" value="REC"/>
    <property type="match status" value="1"/>
</dbReference>
<evidence type="ECO:0000256" key="2">
    <source>
        <dbReference type="ARBA" id="ARBA00004651"/>
    </source>
</evidence>
<dbReference type="CDD" id="cd16922">
    <property type="entry name" value="HATPase_EvgS-ArcB-TorS-like"/>
    <property type="match status" value="1"/>
</dbReference>
<feature type="domain" description="Response regulatory" evidence="24">
    <location>
        <begin position="566"/>
        <end position="682"/>
    </location>
</feature>
<evidence type="ECO:0000256" key="14">
    <source>
        <dbReference type="ARBA" id="ARBA00023012"/>
    </source>
</evidence>
<dbReference type="InterPro" id="IPR036890">
    <property type="entry name" value="HATPase_C_sf"/>
</dbReference>
<gene>
    <name evidence="26" type="primary">rpfC_1</name>
    <name evidence="26" type="ORF">CLFO_11630</name>
</gene>
<evidence type="ECO:0000313" key="27">
    <source>
        <dbReference type="Proteomes" id="UP000192478"/>
    </source>
</evidence>
<dbReference type="SMART" id="SM00387">
    <property type="entry name" value="HATPase_c"/>
    <property type="match status" value="1"/>
</dbReference>
<dbReference type="PROSITE" id="PS50109">
    <property type="entry name" value="HIS_KIN"/>
    <property type="match status" value="1"/>
</dbReference>
<evidence type="ECO:0000256" key="16">
    <source>
        <dbReference type="ARBA" id="ARBA00023306"/>
    </source>
</evidence>
<dbReference type="InterPro" id="IPR003661">
    <property type="entry name" value="HisK_dim/P_dom"/>
</dbReference>
<dbReference type="SUPFAM" id="SSF47384">
    <property type="entry name" value="Homodimeric domain of signal transducing histidine kinase"/>
    <property type="match status" value="1"/>
</dbReference>
<accession>A0AAC9WFE3</accession>
<name>A0AAC9WFE3_9CLOT</name>
<evidence type="ECO:0000256" key="7">
    <source>
        <dbReference type="ARBA" id="ARBA00022553"/>
    </source>
</evidence>
<dbReference type="PANTHER" id="PTHR45339">
    <property type="entry name" value="HYBRID SIGNAL TRANSDUCTION HISTIDINE KINASE J"/>
    <property type="match status" value="1"/>
</dbReference>
<dbReference type="SUPFAM" id="SSF52172">
    <property type="entry name" value="CheY-like"/>
    <property type="match status" value="1"/>
</dbReference>
<dbReference type="CDD" id="cd00082">
    <property type="entry name" value="HisKA"/>
    <property type="match status" value="1"/>
</dbReference>
<dbReference type="InterPro" id="IPR036641">
    <property type="entry name" value="HPT_dom_sf"/>
</dbReference>
<evidence type="ECO:0000256" key="9">
    <source>
        <dbReference type="ARBA" id="ARBA00022692"/>
    </source>
</evidence>
<evidence type="ECO:0000256" key="1">
    <source>
        <dbReference type="ARBA" id="ARBA00000085"/>
    </source>
</evidence>
<dbReference type="FunFam" id="3.30.565.10:FF:000010">
    <property type="entry name" value="Sensor histidine kinase RcsC"/>
    <property type="match status" value="1"/>
</dbReference>
<dbReference type="Gene3D" id="3.40.50.2300">
    <property type="match status" value="1"/>
</dbReference>
<evidence type="ECO:0000256" key="10">
    <source>
        <dbReference type="ARBA" id="ARBA00022741"/>
    </source>
</evidence>
<comment type="subcellular location">
    <subcellularLocation>
        <location evidence="2">Cell membrane</location>
        <topology evidence="2">Multi-pass membrane protein</topology>
    </subcellularLocation>
</comment>
<evidence type="ECO:0000256" key="8">
    <source>
        <dbReference type="ARBA" id="ARBA00022679"/>
    </source>
</evidence>
<evidence type="ECO:0000313" key="26">
    <source>
        <dbReference type="EMBL" id="ARE86832.1"/>
    </source>
</evidence>
<dbReference type="InterPro" id="IPR011006">
    <property type="entry name" value="CheY-like_superfamily"/>
</dbReference>
<evidence type="ECO:0000256" key="6">
    <source>
        <dbReference type="ARBA" id="ARBA00022475"/>
    </source>
</evidence>
<keyword evidence="10" id="KW-0547">Nucleotide-binding</keyword>
<feature type="domain" description="HPt" evidence="25">
    <location>
        <begin position="715"/>
        <end position="812"/>
    </location>
</feature>
<reference evidence="26 27" key="1">
    <citation type="submission" date="2017-03" db="EMBL/GenBank/DDBJ databases">
        <title>Complete sequence of Clostridium formicaceticum DSM 92.</title>
        <authorList>
            <person name="Poehlein A."/>
            <person name="Karl M."/>
            <person name="Bengelsdorf F.R."/>
            <person name="Duerre P."/>
            <person name="Daniel R."/>
        </authorList>
    </citation>
    <scope>NUCLEOTIDE SEQUENCE [LARGE SCALE GENOMIC DNA]</scope>
    <source>
        <strain evidence="26 27">DSM 92</strain>
    </source>
</reference>
<evidence type="ECO:0000256" key="3">
    <source>
        <dbReference type="ARBA" id="ARBA00006402"/>
    </source>
</evidence>
<evidence type="ECO:0000256" key="15">
    <source>
        <dbReference type="ARBA" id="ARBA00023136"/>
    </source>
</evidence>
<keyword evidence="9 22" id="KW-0812">Transmembrane</keyword>